<keyword evidence="1" id="KW-0472">Membrane</keyword>
<sequence length="245" mass="27170">MEQLLEYSIRITPGLVILTLTYILLPKKSIASKLFLLIFGFILIRDSMTPMEFWQFGISEKTVWLRFIDDGLILFVLALTSLGLTFGIIYLNKPLNKYLIWFGNNKVMSLVVGFIGAVIVLAPILMMSIGTPIEERGGVVSPDLLVPLLVLAIFGNFMEEVLFRGYLQGYFEKLSGPWRAVVLSGLLFATGHIFLAITVTDLGVAILLFTLYEGFICAIVRMNHGIIAATLTHGLTIFVLASGIF</sequence>
<organism evidence="3">
    <name type="scientific">Mammaliicoccus sciuri</name>
    <name type="common">Staphylococcus sciuri</name>
    <dbReference type="NCBI Taxonomy" id="1296"/>
    <lineage>
        <taxon>Bacteria</taxon>
        <taxon>Bacillati</taxon>
        <taxon>Bacillota</taxon>
        <taxon>Bacilli</taxon>
        <taxon>Bacillales</taxon>
        <taxon>Staphylococcaceae</taxon>
        <taxon>Mammaliicoccus</taxon>
    </lineage>
</organism>
<feature type="domain" description="CAAX prenyl protease 2/Lysostaphin resistance protein A-like" evidence="2">
    <location>
        <begin position="144"/>
        <end position="236"/>
    </location>
</feature>
<dbReference type="InterPro" id="IPR003675">
    <property type="entry name" value="Rce1/LyrA-like_dom"/>
</dbReference>
<evidence type="ECO:0000313" key="3">
    <source>
        <dbReference type="EMBL" id="QDR66041.1"/>
    </source>
</evidence>
<dbReference type="GO" id="GO:0006508">
    <property type="term" value="P:proteolysis"/>
    <property type="evidence" value="ECO:0007669"/>
    <property type="project" value="UniProtKB-KW"/>
</dbReference>
<feature type="transmembrane region" description="Helical" evidence="1">
    <location>
        <begin position="145"/>
        <end position="166"/>
    </location>
</feature>
<dbReference type="AlphaFoldDB" id="A0A517CM03"/>
<dbReference type="RefSeq" id="WP_152292113.1">
    <property type="nucleotide sequence ID" value="NZ_CP041884.1"/>
</dbReference>
<keyword evidence="3" id="KW-0482">Metalloprotease</keyword>
<accession>A0A517CM03</accession>
<dbReference type="EMBL" id="CP041884">
    <property type="protein sequence ID" value="QDR66041.1"/>
    <property type="molecule type" value="Genomic_DNA"/>
</dbReference>
<name>A0A517CM03_MAMSC</name>
<keyword evidence="1" id="KW-1133">Transmembrane helix</keyword>
<evidence type="ECO:0000256" key="1">
    <source>
        <dbReference type="SAM" id="Phobius"/>
    </source>
</evidence>
<protein>
    <submittedName>
        <fullName evidence="3">CPBP family intramembrane metalloprotease</fullName>
    </submittedName>
</protein>
<keyword evidence="3" id="KW-0378">Hydrolase</keyword>
<proteinExistence type="predicted"/>
<gene>
    <name evidence="3" type="ORF">FPV13_14150</name>
</gene>
<dbReference type="GO" id="GO:0080120">
    <property type="term" value="P:CAAX-box protein maturation"/>
    <property type="evidence" value="ECO:0007669"/>
    <property type="project" value="UniProtKB-ARBA"/>
</dbReference>
<feature type="transmembrane region" description="Helical" evidence="1">
    <location>
        <begin position="7"/>
        <end position="25"/>
    </location>
</feature>
<dbReference type="Pfam" id="PF02517">
    <property type="entry name" value="Rce1-like"/>
    <property type="match status" value="1"/>
</dbReference>
<evidence type="ECO:0000259" key="2">
    <source>
        <dbReference type="Pfam" id="PF02517"/>
    </source>
</evidence>
<keyword evidence="3" id="KW-0614">Plasmid</keyword>
<feature type="transmembrane region" description="Helical" evidence="1">
    <location>
        <begin position="178"/>
        <end position="197"/>
    </location>
</feature>
<dbReference type="GO" id="GO:0004175">
    <property type="term" value="F:endopeptidase activity"/>
    <property type="evidence" value="ECO:0007669"/>
    <property type="project" value="UniProtKB-ARBA"/>
</dbReference>
<feature type="transmembrane region" description="Helical" evidence="1">
    <location>
        <begin position="71"/>
        <end position="91"/>
    </location>
</feature>
<feature type="transmembrane region" description="Helical" evidence="1">
    <location>
        <begin position="111"/>
        <end position="133"/>
    </location>
</feature>
<keyword evidence="1" id="KW-0812">Transmembrane</keyword>
<geneLocation type="plasmid" evidence="3">
    <name>pSSLNP162</name>
</geneLocation>
<reference evidence="3" key="1">
    <citation type="submission" date="2019-07" db="EMBL/GenBank/DDBJ databases">
        <title>Draft Genome Sequence of Megaplasmid-Bearing Staphylococcus scuiri strain B9-58B Isolated from Retail Pork.</title>
        <authorList>
            <person name="Neyaz L."/>
            <person name="Karki A.B."/>
            <person name="Fakhr M.K."/>
        </authorList>
    </citation>
    <scope>NUCLEOTIDE SEQUENCE</scope>
    <source>
        <strain evidence="3">B9-58B</strain>
        <plasmid evidence="3">pSSLNP162</plasmid>
    </source>
</reference>
<dbReference type="GO" id="GO:0008237">
    <property type="term" value="F:metallopeptidase activity"/>
    <property type="evidence" value="ECO:0007669"/>
    <property type="project" value="UniProtKB-KW"/>
</dbReference>
<feature type="transmembrane region" description="Helical" evidence="1">
    <location>
        <begin position="203"/>
        <end position="220"/>
    </location>
</feature>
<keyword evidence="3" id="KW-0645">Protease</keyword>
<feature type="transmembrane region" description="Helical" evidence="1">
    <location>
        <begin position="227"/>
        <end position="244"/>
    </location>
</feature>